<evidence type="ECO:0000313" key="5">
    <source>
        <dbReference type="EMBL" id="OHG67622.1"/>
    </source>
</evidence>
<organism evidence="5">
    <name type="scientific">Salmonella enterica subsp. enterica serovar Saintpaul</name>
    <dbReference type="NCBI Taxonomy" id="90105"/>
    <lineage>
        <taxon>Bacteria</taxon>
        <taxon>Pseudomonadati</taxon>
        <taxon>Pseudomonadota</taxon>
        <taxon>Gammaproteobacteria</taxon>
        <taxon>Enterobacterales</taxon>
        <taxon>Enterobacteriaceae</taxon>
        <taxon>Salmonella</taxon>
    </lineage>
</organism>
<dbReference type="SUPFAM" id="SSF46785">
    <property type="entry name" value="Winged helix' DNA-binding domain"/>
    <property type="match status" value="1"/>
</dbReference>
<dbReference type="AlphaFoldDB" id="A0A1S0ZHN6"/>
<feature type="region of interest" description="Disordered" evidence="1">
    <location>
        <begin position="364"/>
        <end position="396"/>
    </location>
</feature>
<dbReference type="EMBL" id="MLZC01000003">
    <property type="protein sequence ID" value="OHG67622.1"/>
    <property type="molecule type" value="Genomic_DNA"/>
</dbReference>
<protein>
    <recommendedName>
        <fullName evidence="6">Relaxase</fullName>
    </recommendedName>
</protein>
<reference evidence="4" key="2">
    <citation type="submission" date="2018-07" db="EMBL/GenBank/DDBJ databases">
        <authorList>
            <consortium name="PulseNet: The National Subtyping Network for Foodborne Disease Surveillance"/>
            <person name="Tarr C.L."/>
            <person name="Trees E."/>
            <person name="Katz L.S."/>
            <person name="Carleton-Romer H.A."/>
            <person name="Stroika S."/>
            <person name="Kucerova Z."/>
            <person name="Roache K.F."/>
            <person name="Sabol A.L."/>
            <person name="Besser J."/>
            <person name="Gerner-Smidt P."/>
        </authorList>
    </citation>
    <scope>NUCLEOTIDE SEQUENCE</scope>
    <source>
        <strain evidence="4">2015AM-1903</strain>
    </source>
</reference>
<dbReference type="InterPro" id="IPR011119">
    <property type="entry name" value="Unchr_helicase_relaxase_TraI"/>
</dbReference>
<evidence type="ECO:0000259" key="3">
    <source>
        <dbReference type="Pfam" id="PF07515"/>
    </source>
</evidence>
<evidence type="ECO:0000313" key="4">
    <source>
        <dbReference type="EMBL" id="ECT9641578.1"/>
    </source>
</evidence>
<reference evidence="5" key="1">
    <citation type="submission" date="2016-09" db="EMBL/GenBank/DDBJ databases">
        <title>Whole genome sequencing of Salmonella enterica.</title>
        <authorList>
            <person name="Bell R."/>
        </authorList>
    </citation>
    <scope>NUCLEOTIDE SEQUENCE [LARGE SCALE GENOMIC DNA]</scope>
    <source>
        <strain evidence="5">CFSAN044978</strain>
    </source>
</reference>
<dbReference type="NCBIfam" id="TIGR03760">
    <property type="entry name" value="ICE_TraI_Pfluor"/>
    <property type="match status" value="1"/>
</dbReference>
<dbReference type="Gene3D" id="2.40.10.200">
    <property type="entry name" value="STY4665 C-terminal domain-like"/>
    <property type="match status" value="1"/>
</dbReference>
<gene>
    <name evidence="5" type="ORF">A7T00_07670</name>
    <name evidence="4" type="ORF">CJK13_14435</name>
</gene>
<name>A0A1S0ZHN6_SALET</name>
<dbReference type="InterPro" id="IPR022391">
    <property type="entry name" value="ICE_relaxase_PFGI-1"/>
</dbReference>
<evidence type="ECO:0008006" key="6">
    <source>
        <dbReference type="Google" id="ProtNLM"/>
    </source>
</evidence>
<evidence type="ECO:0000256" key="1">
    <source>
        <dbReference type="SAM" id="MobiDB-lite"/>
    </source>
</evidence>
<proteinExistence type="predicted"/>
<accession>A0A1S0ZHN6</accession>
<dbReference type="InterPro" id="IPR036388">
    <property type="entry name" value="WH-like_DNA-bd_sf"/>
</dbReference>
<dbReference type="InterPro" id="IPR036390">
    <property type="entry name" value="WH_DNA-bd_sf"/>
</dbReference>
<dbReference type="Pfam" id="PF07514">
    <property type="entry name" value="TraI_2"/>
    <property type="match status" value="1"/>
</dbReference>
<dbReference type="Gene3D" id="1.10.10.10">
    <property type="entry name" value="Winged helix-like DNA-binding domain superfamily/Winged helix DNA-binding domain"/>
    <property type="match status" value="1"/>
</dbReference>
<dbReference type="Pfam" id="PF07515">
    <property type="entry name" value="TraI_2_C"/>
    <property type="match status" value="1"/>
</dbReference>
<dbReference type="RefSeq" id="WP_000269036.1">
    <property type="nucleotide sequence ID" value="NZ_QWDP01000003.1"/>
</dbReference>
<dbReference type="InterPro" id="IPR011093">
    <property type="entry name" value="TraI_2_C"/>
</dbReference>
<comment type="caution">
    <text evidence="5">The sequence shown here is derived from an EMBL/GenBank/DDBJ whole genome shotgun (WGS) entry which is preliminary data.</text>
</comment>
<sequence>MWRKFRKMLKGVRADRPPSSVSCPTKDSLRQRGYLDPLSAVSLLDTESRQHLLRQLWDNSLLPQTHYEQYFLAPLKLCVSLMQQLPATANGHHAVPGGMVDYTLKTVAYAVRLSRGYMLPPGASAEEQSAQSAVWGAVVFYAALFHSLSSLRQIEGELLNGEIWYPGISIPGQPYRFRFCSDVPDGAAEGLCTMLGMRLLPGEVILWMSKTPQALDTLLSFIRGDFGHACVISQIVEDAIQHAEGDPLSILNKPSVSVELSLPTATDGAMALTTSVQPLSEGVLPSEEHLQVQPDAPLDVPSLTSALDEKLSPPSPTLQASQKVDDQAIQDVISLMGFDPGSSVAEAAPEQVTPVSLDRDELAPVGSADAVSSDEQPSLSTTQLPPETEASHPDENEDYGQQFISWLSKKIISGSLSVNTKEAQIHIVGGLIFLPTPSIFFSFMKDNAYAPSLKGDVQRGFERLGLHFIQKGKGVFSCVKYESENRQGRYEKFSGYLIKSKIVYTSHPIPADSAYLFVSNRNYSERAT</sequence>
<feature type="compositionally biased region" description="Polar residues" evidence="1">
    <location>
        <begin position="373"/>
        <end position="385"/>
    </location>
</feature>
<dbReference type="EMBL" id="AAKOLH010000006">
    <property type="protein sequence ID" value="ECT9641578.1"/>
    <property type="molecule type" value="Genomic_DNA"/>
</dbReference>
<feature type="domain" description="Uncharacterised" evidence="2">
    <location>
        <begin position="33"/>
        <end position="241"/>
    </location>
</feature>
<feature type="domain" description="Putative conjugal transfer nickase/helicase TraI C-terminal" evidence="3">
    <location>
        <begin position="399"/>
        <end position="516"/>
    </location>
</feature>
<dbReference type="Gene3D" id="1.10.3210.40">
    <property type="match status" value="1"/>
</dbReference>
<evidence type="ECO:0000259" key="2">
    <source>
        <dbReference type="Pfam" id="PF07514"/>
    </source>
</evidence>